<dbReference type="Gene3D" id="2.60.390.10">
    <property type="entry name" value="Beta-galactosidase, domain 3"/>
    <property type="match status" value="1"/>
</dbReference>
<evidence type="ECO:0000256" key="7">
    <source>
        <dbReference type="ARBA" id="ARBA00023295"/>
    </source>
</evidence>
<dbReference type="PANTHER" id="PTHR23421">
    <property type="entry name" value="BETA-GALACTOSIDASE RELATED"/>
    <property type="match status" value="1"/>
</dbReference>
<dbReference type="Gene3D" id="2.60.120.260">
    <property type="entry name" value="Galactose-binding domain-like"/>
    <property type="match status" value="2"/>
</dbReference>
<gene>
    <name evidence="12" type="ORF">SCUCBS95973_003297</name>
</gene>
<reference evidence="12 13" key="1">
    <citation type="submission" date="2024-01" db="EMBL/GenBank/DDBJ databases">
        <authorList>
            <person name="Allen C."/>
            <person name="Tagirdzhanova G."/>
        </authorList>
    </citation>
    <scope>NUCLEOTIDE SEQUENCE [LARGE SCALE GENOMIC DNA]</scope>
</reference>
<sequence length="1015" mass="109876">MHLRDLLLVAASVLGGTLCTTSARVVPAVLPRQSLLQDLVTFDEHSLLIRGERLFIYSGEFHPFRLPVPGLWLDVFQKIKSLGFNGVSFYTDWGLLEGSPGTVNLEGIFDLGPFFDAAAEAGIYLIARPGPYINAETAAGGLPGWTLRIGCRLRSNCTEYEDATKTYLATVGRAIAAAQITNGGPVILVQPENEYSTFYGETAFPAQGNREYMAFVEQQLRAAGIVVPFIDNDNEALGYWAPGTGLGAVDIYGIDAYPVRYDCSQPDVWPTIRWPTNWQTLHQEQSPSTPFSIPEFQGGTGTSWGGVSQDQCAALVGPEALRVFYKNNYSFGVKLLNIYMTYGGTNWGNLGYQGGDSSYDYGASINEFRQVWREKYSEQKLQAQFFRVSPAYLTAAAGNATNGTYADTVAVSTTPLLGRNGTNFYVVRQANWTSTAPVSYTLTLNTTSPGGGLDRLTIPQLGGRLSLLGRDAKVVVTDYDVGGTTLVYSTADVLTWAKSAGGRRVLIVYGGEGEVHELAVPLSAGRPSSTGTGVKVEQRKATWVVQWPVRRAQQTLFFAAANLEVRLLWRNDAFNHWVLELPAAAPIGNYSSPAKPAVIVKGGYLLRTAAITGTTLSLTGDFNATTSVELVFDPTDKVDSLVVNGQPVHCRFDKNGGKLVGGTVPYKAPSTLGLPDFARLTWRTVDSLPEIRDGYDDSRWTAADHASSTNNQVNVSTPTSLFASDYGYHQGSLLYRGHFTANGRESTLSLNISGGWGFGYAVYLNSTFLGSWLGSDADPYHSQTFRLPGPRLRPGAAYVITVLQDHMGQDEEGPGTDAVKFPMGVLDYSLVGHPATDVTWKLTGNLGGEAYVDKVRGPKNEGAMYAERQGYHLPAPPSDSWRTSNPVTEGLAGPGLAFYSTSFDLHIPAGYDVPLGFAFANNTAAGGAYRVQLFVNGYQFGKLIPYLGPQFVFPVPEGVLNYNGTNYVGLTLWALEEQGASLGRLTLEPQMVVSTALQRPALSPQPAWEARPGAY</sequence>
<keyword evidence="4 10" id="KW-0732">Signal</keyword>
<dbReference type="PROSITE" id="PS01182">
    <property type="entry name" value="GLYCOSYL_HYDROL_F35"/>
    <property type="match status" value="1"/>
</dbReference>
<keyword evidence="7 8" id="KW-0326">Glycosidase</keyword>
<dbReference type="InterPro" id="IPR037110">
    <property type="entry name" value="Betagal_dom2_sf"/>
</dbReference>
<dbReference type="InterPro" id="IPR019801">
    <property type="entry name" value="Glyco_hydro_35_CS"/>
</dbReference>
<keyword evidence="5 8" id="KW-0378">Hydrolase</keyword>
<feature type="chain" id="PRO_5046102472" description="Beta-galactosidase" evidence="10">
    <location>
        <begin position="24"/>
        <end position="1015"/>
    </location>
</feature>
<feature type="signal peptide" evidence="10">
    <location>
        <begin position="1"/>
        <end position="23"/>
    </location>
</feature>
<dbReference type="SUPFAM" id="SSF117100">
    <property type="entry name" value="Beta-galactosidase LacA, domain 3"/>
    <property type="match status" value="1"/>
</dbReference>
<dbReference type="SUPFAM" id="SSF49785">
    <property type="entry name" value="Galactose-binding domain-like"/>
    <property type="match status" value="2"/>
</dbReference>
<dbReference type="Pfam" id="PF10435">
    <property type="entry name" value="BetaGal_dom2"/>
    <property type="match status" value="1"/>
</dbReference>
<dbReference type="InterPro" id="IPR008979">
    <property type="entry name" value="Galactose-bd-like_sf"/>
</dbReference>
<dbReference type="Gene3D" id="3.20.20.80">
    <property type="entry name" value="Glycosidases"/>
    <property type="match status" value="1"/>
</dbReference>
<dbReference type="Proteomes" id="UP001642405">
    <property type="component" value="Unassembled WGS sequence"/>
</dbReference>
<dbReference type="InterPro" id="IPR017853">
    <property type="entry name" value="GH"/>
</dbReference>
<feature type="domain" description="Beta-galactosidase" evidence="11">
    <location>
        <begin position="392"/>
        <end position="576"/>
    </location>
</feature>
<evidence type="ECO:0000313" key="13">
    <source>
        <dbReference type="Proteomes" id="UP001642405"/>
    </source>
</evidence>
<dbReference type="InterPro" id="IPR018954">
    <property type="entry name" value="Betagal_dom2"/>
</dbReference>
<dbReference type="SUPFAM" id="SSF51011">
    <property type="entry name" value="Glycosyl hydrolase domain"/>
    <property type="match status" value="1"/>
</dbReference>
<evidence type="ECO:0000256" key="6">
    <source>
        <dbReference type="ARBA" id="ARBA00023180"/>
    </source>
</evidence>
<evidence type="ECO:0000313" key="12">
    <source>
        <dbReference type="EMBL" id="CAK7217880.1"/>
    </source>
</evidence>
<evidence type="ECO:0000256" key="3">
    <source>
        <dbReference type="ARBA" id="ARBA00012756"/>
    </source>
</evidence>
<dbReference type="SMART" id="SM01029">
    <property type="entry name" value="BetaGal_dom2"/>
    <property type="match status" value="1"/>
</dbReference>
<evidence type="ECO:0000256" key="1">
    <source>
        <dbReference type="ARBA" id="ARBA00001412"/>
    </source>
</evidence>
<evidence type="ECO:0000256" key="8">
    <source>
        <dbReference type="RuleBase" id="RU000675"/>
    </source>
</evidence>
<keyword evidence="13" id="KW-1185">Reference proteome</keyword>
<evidence type="ECO:0000259" key="11">
    <source>
        <dbReference type="SMART" id="SM01029"/>
    </source>
</evidence>
<dbReference type="Gene3D" id="2.102.20.10">
    <property type="entry name" value="Beta-galactosidase, domain 2"/>
    <property type="match status" value="1"/>
</dbReference>
<dbReference type="InterPro" id="IPR025300">
    <property type="entry name" value="BetaGal_jelly_roll_dom"/>
</dbReference>
<organism evidence="12 13">
    <name type="scientific">Sporothrix curviconia</name>
    <dbReference type="NCBI Taxonomy" id="1260050"/>
    <lineage>
        <taxon>Eukaryota</taxon>
        <taxon>Fungi</taxon>
        <taxon>Dikarya</taxon>
        <taxon>Ascomycota</taxon>
        <taxon>Pezizomycotina</taxon>
        <taxon>Sordariomycetes</taxon>
        <taxon>Sordariomycetidae</taxon>
        <taxon>Ophiostomatales</taxon>
        <taxon>Ophiostomataceae</taxon>
        <taxon>Sporothrix</taxon>
    </lineage>
</organism>
<proteinExistence type="inferred from homology"/>
<dbReference type="EMBL" id="CAWUHB010000014">
    <property type="protein sequence ID" value="CAK7217880.1"/>
    <property type="molecule type" value="Genomic_DNA"/>
</dbReference>
<dbReference type="Pfam" id="PF13363">
    <property type="entry name" value="BetaGal_dom3"/>
    <property type="match status" value="1"/>
</dbReference>
<dbReference type="InterPro" id="IPR001944">
    <property type="entry name" value="Glycoside_Hdrlase_35"/>
</dbReference>
<evidence type="ECO:0000256" key="10">
    <source>
        <dbReference type="SAM" id="SignalP"/>
    </source>
</evidence>
<keyword evidence="6" id="KW-0325">Glycoprotein</keyword>
<evidence type="ECO:0000256" key="5">
    <source>
        <dbReference type="ARBA" id="ARBA00022801"/>
    </source>
</evidence>
<comment type="similarity">
    <text evidence="2 9">Belongs to the glycosyl hydrolase 35 family.</text>
</comment>
<protein>
    <recommendedName>
        <fullName evidence="3 8">Beta-galactosidase</fullName>
        <ecNumber evidence="3 8">3.2.1.23</ecNumber>
    </recommendedName>
</protein>
<dbReference type="EC" id="3.2.1.23" evidence="3 8"/>
<dbReference type="SUPFAM" id="SSF51445">
    <property type="entry name" value="(Trans)glycosidases"/>
    <property type="match status" value="1"/>
</dbReference>
<accession>A0ABP0BFF6</accession>
<evidence type="ECO:0000256" key="2">
    <source>
        <dbReference type="ARBA" id="ARBA00009809"/>
    </source>
</evidence>
<dbReference type="InterPro" id="IPR025972">
    <property type="entry name" value="BetaGal_dom3"/>
</dbReference>
<comment type="catalytic activity">
    <reaction evidence="1 8">
        <text>Hydrolysis of terminal non-reducing beta-D-galactose residues in beta-D-galactosides.</text>
        <dbReference type="EC" id="3.2.1.23"/>
    </reaction>
</comment>
<evidence type="ECO:0000256" key="9">
    <source>
        <dbReference type="RuleBase" id="RU003679"/>
    </source>
</evidence>
<name>A0ABP0BFF6_9PEZI</name>
<dbReference type="PRINTS" id="PR00742">
    <property type="entry name" value="GLHYDRLASE35"/>
</dbReference>
<dbReference type="Pfam" id="PF13364">
    <property type="entry name" value="BetaGal_ABD2"/>
    <property type="match status" value="2"/>
</dbReference>
<dbReference type="Pfam" id="PF01301">
    <property type="entry name" value="Glyco_hydro_35"/>
    <property type="match status" value="1"/>
</dbReference>
<dbReference type="InterPro" id="IPR036833">
    <property type="entry name" value="BetaGal_dom3_sf"/>
</dbReference>
<evidence type="ECO:0000256" key="4">
    <source>
        <dbReference type="ARBA" id="ARBA00022729"/>
    </source>
</evidence>
<comment type="caution">
    <text evidence="12">The sequence shown here is derived from an EMBL/GenBank/DDBJ whole genome shotgun (WGS) entry which is preliminary data.</text>
</comment>
<dbReference type="InterPro" id="IPR031330">
    <property type="entry name" value="Gly_Hdrlase_35_cat"/>
</dbReference>